<accession>A0AA85KCZ0</accession>
<evidence type="ECO:0000313" key="3">
    <source>
        <dbReference type="WBParaSite" id="TREG1_78340.1"/>
    </source>
</evidence>
<dbReference type="GO" id="GO:0005634">
    <property type="term" value="C:nucleus"/>
    <property type="evidence" value="ECO:0007669"/>
    <property type="project" value="TreeGrafter"/>
</dbReference>
<proteinExistence type="inferred from homology"/>
<dbReference type="PANTHER" id="PTHR13261">
    <property type="entry name" value="BRCA2 AND CDKN1A INTERACTING PROTEIN"/>
    <property type="match status" value="1"/>
</dbReference>
<dbReference type="PANTHER" id="PTHR13261:SF0">
    <property type="entry name" value="BRCA2 AND CDKN1A-INTERACTING PROTEIN"/>
    <property type="match status" value="1"/>
</dbReference>
<dbReference type="AlphaFoldDB" id="A0AA85KCZ0"/>
<evidence type="ECO:0000313" key="2">
    <source>
        <dbReference type="Proteomes" id="UP000050795"/>
    </source>
</evidence>
<keyword evidence="2" id="KW-1185">Reference proteome</keyword>
<dbReference type="InterPro" id="IPR025602">
    <property type="entry name" value="BCP1_family"/>
</dbReference>
<sequence>MPKKAAKLDEVDSQQEFLALEGCAPNPEDRDSVAILLKHLFPDDSVVNAGDLAEYITSHDEFGTVVKPAVDDDEDASDDDSDDGEIVFSITSAVDLSPLTAEKHSVVRSIRNFFLNAVRNSESVAIKDKVEELLERDSTCHPYLFINERFDNLSLTVCAEAVSNLPSELKSAGSSPTHFLLMAWAVTEEAEDGTKKYEYAYPEVEFIVPHALYVLEIDPKWLRSNEGKKRKVDEDTLDYDTMFLIIISMDKFQDILDSLADKV</sequence>
<dbReference type="Pfam" id="PF13862">
    <property type="entry name" value="BCCIP"/>
    <property type="match status" value="1"/>
</dbReference>
<reference evidence="2" key="1">
    <citation type="submission" date="2022-06" db="EMBL/GenBank/DDBJ databases">
        <authorList>
            <person name="Berger JAMES D."/>
            <person name="Berger JAMES D."/>
        </authorList>
    </citation>
    <scope>NUCLEOTIDE SEQUENCE [LARGE SCALE GENOMIC DNA]</scope>
</reference>
<dbReference type="Proteomes" id="UP000050795">
    <property type="component" value="Unassembled WGS sequence"/>
</dbReference>
<name>A0AA85KCZ0_TRIRE</name>
<evidence type="ECO:0000256" key="1">
    <source>
        <dbReference type="ARBA" id="ARBA00006781"/>
    </source>
</evidence>
<comment type="similarity">
    <text evidence="1">Belongs to the BCP1 family.</text>
</comment>
<organism evidence="2 3">
    <name type="scientific">Trichobilharzia regenti</name>
    <name type="common">Nasal bird schistosome</name>
    <dbReference type="NCBI Taxonomy" id="157069"/>
    <lineage>
        <taxon>Eukaryota</taxon>
        <taxon>Metazoa</taxon>
        <taxon>Spiralia</taxon>
        <taxon>Lophotrochozoa</taxon>
        <taxon>Platyhelminthes</taxon>
        <taxon>Trematoda</taxon>
        <taxon>Digenea</taxon>
        <taxon>Strigeidida</taxon>
        <taxon>Schistosomatoidea</taxon>
        <taxon>Schistosomatidae</taxon>
        <taxon>Trichobilharzia</taxon>
    </lineage>
</organism>
<dbReference type="WBParaSite" id="TREG1_78340.1">
    <property type="protein sequence ID" value="TREG1_78340.1"/>
    <property type="gene ID" value="TREG1_78340"/>
</dbReference>
<protein>
    <recommendedName>
        <fullName evidence="4">Protein BCCIP homolog</fullName>
    </recommendedName>
</protein>
<reference evidence="3" key="2">
    <citation type="submission" date="2023-11" db="UniProtKB">
        <authorList>
            <consortium name="WormBaseParasite"/>
        </authorList>
    </citation>
    <scope>IDENTIFICATION</scope>
</reference>
<evidence type="ECO:0008006" key="4">
    <source>
        <dbReference type="Google" id="ProtNLM"/>
    </source>
</evidence>